<name>A0A1E5WIS8_9POAL</name>
<dbReference type="Proteomes" id="UP000095767">
    <property type="component" value="Unassembled WGS sequence"/>
</dbReference>
<gene>
    <name evidence="1" type="ORF">BAE44_0001698</name>
</gene>
<organism evidence="1 2">
    <name type="scientific">Dichanthelium oligosanthes</name>
    <dbReference type="NCBI Taxonomy" id="888268"/>
    <lineage>
        <taxon>Eukaryota</taxon>
        <taxon>Viridiplantae</taxon>
        <taxon>Streptophyta</taxon>
        <taxon>Embryophyta</taxon>
        <taxon>Tracheophyta</taxon>
        <taxon>Spermatophyta</taxon>
        <taxon>Magnoliopsida</taxon>
        <taxon>Liliopsida</taxon>
        <taxon>Poales</taxon>
        <taxon>Poaceae</taxon>
        <taxon>PACMAD clade</taxon>
        <taxon>Panicoideae</taxon>
        <taxon>Panicodae</taxon>
        <taxon>Paniceae</taxon>
        <taxon>Dichantheliinae</taxon>
        <taxon>Dichanthelium</taxon>
    </lineage>
</organism>
<dbReference type="AlphaFoldDB" id="A0A1E5WIS8"/>
<dbReference type="STRING" id="888268.A0A1E5WIS8"/>
<keyword evidence="2" id="KW-1185">Reference proteome</keyword>
<sequence length="103" mass="11362">MTSAGYGLPSFLRTLGNGWVEVAASSGGDEHWIQSEGGMQANGFLYWVYEDRRYLVSLDTTTMEFRVTELPHCLRQGMMMVLGNGCWTSPGWPPVLVNIGNAS</sequence>
<comment type="caution">
    <text evidence="1">The sequence shown here is derived from an EMBL/GenBank/DDBJ whole genome shotgun (WGS) entry which is preliminary data.</text>
</comment>
<evidence type="ECO:0008006" key="3">
    <source>
        <dbReference type="Google" id="ProtNLM"/>
    </source>
</evidence>
<reference evidence="1 2" key="1">
    <citation type="submission" date="2016-09" db="EMBL/GenBank/DDBJ databases">
        <title>The draft genome of Dichanthelium oligosanthes: A C3 panicoid grass species.</title>
        <authorList>
            <person name="Studer A.J."/>
            <person name="Schnable J.C."/>
            <person name="Brutnell T.P."/>
        </authorList>
    </citation>
    <scope>NUCLEOTIDE SEQUENCE [LARGE SCALE GENOMIC DNA]</scope>
    <source>
        <strain evidence="2">cv. Kellogg 1175</strain>
        <tissue evidence="1">Leaf</tissue>
    </source>
</reference>
<proteinExistence type="predicted"/>
<evidence type="ECO:0000313" key="2">
    <source>
        <dbReference type="Proteomes" id="UP000095767"/>
    </source>
</evidence>
<protein>
    <recommendedName>
        <fullName evidence="3">F-box associated domain-containing protein</fullName>
    </recommendedName>
</protein>
<accession>A0A1E5WIS8</accession>
<dbReference type="EMBL" id="LWDX02006039">
    <property type="protein sequence ID" value="OEL37283.1"/>
    <property type="molecule type" value="Genomic_DNA"/>
</dbReference>
<evidence type="ECO:0000313" key="1">
    <source>
        <dbReference type="EMBL" id="OEL37283.1"/>
    </source>
</evidence>